<dbReference type="PANTHER" id="PTHR37911">
    <property type="entry name" value="OSJNBA0067K08.20 PROTEIN"/>
    <property type="match status" value="1"/>
</dbReference>
<evidence type="ECO:0000256" key="1">
    <source>
        <dbReference type="SAM" id="MobiDB-lite"/>
    </source>
</evidence>
<organism evidence="2 3">
    <name type="scientific">Riccia fluitans</name>
    <dbReference type="NCBI Taxonomy" id="41844"/>
    <lineage>
        <taxon>Eukaryota</taxon>
        <taxon>Viridiplantae</taxon>
        <taxon>Streptophyta</taxon>
        <taxon>Embryophyta</taxon>
        <taxon>Marchantiophyta</taxon>
        <taxon>Marchantiopsida</taxon>
        <taxon>Marchantiidae</taxon>
        <taxon>Marchantiales</taxon>
        <taxon>Ricciaceae</taxon>
        <taxon>Riccia</taxon>
    </lineage>
</organism>
<feature type="compositionally biased region" description="Basic and acidic residues" evidence="1">
    <location>
        <begin position="543"/>
        <end position="555"/>
    </location>
</feature>
<sequence length="634" mass="71088">MAVLSASLSHAVTIGNASTLGPSSLSCISRSLSPFKVYPEKQRRLSRSQRFFPFIASALDTKYEAAKCEIVFYATRHSFVSFTTGIGRRQGTRLVTASMRDRSETASGSNIETAAFTSRDGKGTDHFATNLVMRRDPNCAVEAGRSKAKKGGRGGPGGKIERRPPPPQKIPRKKSESLDSDEKQTIKGARIVDSEGKAGRTSRRQDTDDDDDENLSRFLKEDSGTEVRRTKLVGGWGRDKSMQREVPVTSEAKIRGAKGASRSSSSATGEQKRTPGQIPPLPIDDPTVRLPDDEYINGPFGPYAWRGVCVGKPIEGNLTTTQVVFFSTEEDDEEKEDIQKYNYTVDYTEKVDKLNEDIGVQYYYVFARNKYLPRETPWKDWTLAAQLAIESGEELDQRVLFSRLTPNIQDIMVKCVAWVRPDLIYVRKPRLQLRLEAQDTFTTELLDLLNQPDTLDSYYGKFCNILGVRPTSSSKEVKAAYDALREERKLECLEHLLTQHPVDLLASARYDREARPINDDQSEGTDMDFTGVDLSRDTTASVENKDAHSEEEHDSAGISPSVEEEGAQQLKQSLAVQKYSHKRSKYEPEPGPPLRSAVRPFDYSHLVEEIATIHNILHGSDASTEWLREEVRCR</sequence>
<evidence type="ECO:0000313" key="2">
    <source>
        <dbReference type="EMBL" id="KAL2622167.1"/>
    </source>
</evidence>
<feature type="compositionally biased region" description="Low complexity" evidence="1">
    <location>
        <begin position="257"/>
        <end position="267"/>
    </location>
</feature>
<dbReference type="Proteomes" id="UP001605036">
    <property type="component" value="Unassembled WGS sequence"/>
</dbReference>
<feature type="compositionally biased region" description="Basic and acidic residues" evidence="1">
    <location>
        <begin position="214"/>
        <end position="229"/>
    </location>
</feature>
<proteinExistence type="predicted"/>
<evidence type="ECO:0000313" key="3">
    <source>
        <dbReference type="Proteomes" id="UP001605036"/>
    </source>
</evidence>
<gene>
    <name evidence="2" type="ORF">R1flu_002372</name>
</gene>
<dbReference type="EMBL" id="JBHFFA010000006">
    <property type="protein sequence ID" value="KAL2622167.1"/>
    <property type="molecule type" value="Genomic_DNA"/>
</dbReference>
<dbReference type="AlphaFoldDB" id="A0ABD1Y5X8"/>
<accession>A0ABD1Y5X8</accession>
<feature type="compositionally biased region" description="Basic and acidic residues" evidence="1">
    <location>
        <begin position="173"/>
        <end position="206"/>
    </location>
</feature>
<feature type="region of interest" description="Disordered" evidence="1">
    <location>
        <begin position="138"/>
        <end position="288"/>
    </location>
</feature>
<protein>
    <submittedName>
        <fullName evidence="2">Uncharacterized protein</fullName>
    </submittedName>
</protein>
<feature type="region of interest" description="Disordered" evidence="1">
    <location>
        <begin position="515"/>
        <end position="597"/>
    </location>
</feature>
<comment type="caution">
    <text evidence="2">The sequence shown here is derived from an EMBL/GenBank/DDBJ whole genome shotgun (WGS) entry which is preliminary data.</text>
</comment>
<name>A0ABD1Y5X8_9MARC</name>
<keyword evidence="3" id="KW-1185">Reference proteome</keyword>
<reference evidence="2 3" key="1">
    <citation type="submission" date="2024-09" db="EMBL/GenBank/DDBJ databases">
        <title>Chromosome-scale assembly of Riccia fluitans.</title>
        <authorList>
            <person name="Paukszto L."/>
            <person name="Sawicki J."/>
            <person name="Karawczyk K."/>
            <person name="Piernik-Szablinska J."/>
            <person name="Szczecinska M."/>
            <person name="Mazdziarz M."/>
        </authorList>
    </citation>
    <scope>NUCLEOTIDE SEQUENCE [LARGE SCALE GENOMIC DNA]</scope>
    <source>
        <strain evidence="2">Rf_01</strain>
        <tissue evidence="2">Aerial parts of the thallus</tissue>
    </source>
</reference>
<dbReference type="PANTHER" id="PTHR37911:SF1">
    <property type="entry name" value="OS04G0497900 PROTEIN"/>
    <property type="match status" value="1"/>
</dbReference>